<keyword evidence="3" id="KW-1185">Reference proteome</keyword>
<feature type="chain" id="PRO_5046145646" evidence="1">
    <location>
        <begin position="18"/>
        <end position="233"/>
    </location>
</feature>
<protein>
    <submittedName>
        <fullName evidence="2">Uncharacterized protein</fullName>
    </submittedName>
</protein>
<dbReference type="Proteomes" id="UP001521222">
    <property type="component" value="Unassembled WGS sequence"/>
</dbReference>
<dbReference type="PANTHER" id="PTHR40640">
    <property type="entry name" value="ANCHORED GLYCOPROTEIN, PUTATIVE (AFU_ORTHOLOGUE AFUA_8G04860)-RELATED"/>
    <property type="match status" value="1"/>
</dbReference>
<organism evidence="2 3">
    <name type="scientific">Nothophoma quercina</name>
    <dbReference type="NCBI Taxonomy" id="749835"/>
    <lineage>
        <taxon>Eukaryota</taxon>
        <taxon>Fungi</taxon>
        <taxon>Dikarya</taxon>
        <taxon>Ascomycota</taxon>
        <taxon>Pezizomycotina</taxon>
        <taxon>Dothideomycetes</taxon>
        <taxon>Pleosporomycetidae</taxon>
        <taxon>Pleosporales</taxon>
        <taxon>Pleosporineae</taxon>
        <taxon>Didymellaceae</taxon>
        <taxon>Nothophoma</taxon>
    </lineage>
</organism>
<feature type="signal peptide" evidence="1">
    <location>
        <begin position="1"/>
        <end position="17"/>
    </location>
</feature>
<sequence length="233" mass="22119">MRQSIAVLSFLAGAAYADDVLSFVFPGGFDGPTPVATVQSVGHSTTSALLTCPTGTDVEDCGFAAGLDVQVIGGTRYEASMSAGTVYVSYGCDGYNSAATKMTCTAEMSGQDPQTAVLSGTDVAFFTATVVEGAELLSGGASATASPSASGSAASVSASASAASQSSGTAASSGMRTSAASASGTAAAGSHASGTATATASGSVPQSTGAAARFGIEGAALLALAGAAAANIF</sequence>
<reference evidence="2 3" key="1">
    <citation type="submission" date="2024-02" db="EMBL/GenBank/DDBJ databases">
        <title>De novo assembly and annotation of 12 fungi associated with fruit tree decline syndrome in Ontario, Canada.</title>
        <authorList>
            <person name="Sulman M."/>
            <person name="Ellouze W."/>
            <person name="Ilyukhin E."/>
        </authorList>
    </citation>
    <scope>NUCLEOTIDE SEQUENCE [LARGE SCALE GENOMIC DNA]</scope>
    <source>
        <strain evidence="2 3">M97-236</strain>
    </source>
</reference>
<dbReference type="EMBL" id="JAKIXB020000014">
    <property type="protein sequence ID" value="KAL1602198.1"/>
    <property type="molecule type" value="Genomic_DNA"/>
</dbReference>
<comment type="caution">
    <text evidence="2">The sequence shown here is derived from an EMBL/GenBank/DDBJ whole genome shotgun (WGS) entry which is preliminary data.</text>
</comment>
<evidence type="ECO:0000256" key="1">
    <source>
        <dbReference type="SAM" id="SignalP"/>
    </source>
</evidence>
<gene>
    <name evidence="2" type="ORF">SLS59_004885</name>
</gene>
<evidence type="ECO:0000313" key="2">
    <source>
        <dbReference type="EMBL" id="KAL1602198.1"/>
    </source>
</evidence>
<proteinExistence type="predicted"/>
<name>A0ABR3RCP5_9PLEO</name>
<keyword evidence="1" id="KW-0732">Signal</keyword>
<dbReference type="PANTHER" id="PTHR40640:SF1">
    <property type="entry name" value="ANCHORED GLYCOPROTEIN, PUTATIVE (AFU_ORTHOLOGUE AFUA_8G04860)-RELATED"/>
    <property type="match status" value="1"/>
</dbReference>
<evidence type="ECO:0000313" key="3">
    <source>
        <dbReference type="Proteomes" id="UP001521222"/>
    </source>
</evidence>
<accession>A0ABR3RCP5</accession>